<accession>A0ACD2XG91</accession>
<comment type="caution">
    <text evidence="1">The sequence shown here is derived from an EMBL/GenBank/DDBJ whole genome shotgun (WGS) entry which is preliminary data.</text>
</comment>
<sequence length="394" mass="40553">MARWLPSAPDRSGDYISPRNINAIPGSVMRSSARRSDGPPKRRRRDVLALVFASVASIAGTAVITVWSFDQTIPDASPNTPPATFSTVSAIEGSVGSTLNLSVSAAWPSAAVGSNSAAGVVTSVDIENGETVNAGAVLYSVNLNDVTVAQGEIPAFRDLALGSKGADVGQLQAFLKEVGMYSGKVDGEIGPLTADAVKRWQLSQGREPTGVVRAADVIFVPVLPARIKLDERVVSRGALLTGGEPAIFATSVSPRFSASVTPEQATLIPTGASAAVDAGGRDWPATVVSSSSTDSNTTTLVLEGPDGASVCGTECDAVPIDGSTTYRSRIVLVPEVDGIVIPIAAIRSTVDQSTYVLVADGNRVEIRLIASARGQAVVEGVEVGTIVRVGSEAE</sequence>
<dbReference type="Proteomes" id="UP000295366">
    <property type="component" value="Unassembled WGS sequence"/>
</dbReference>
<protein>
    <submittedName>
        <fullName evidence="1">Peptidoglycan binding protein</fullName>
    </submittedName>
</protein>
<reference evidence="1 2" key="1">
    <citation type="journal article" date="2015" name="Stand. Genomic Sci.">
        <title>Genomic Encyclopedia of Bacterial and Archaeal Type Strains, Phase III: the genomes of soil and plant-associated and newly described type strains.</title>
        <authorList>
            <person name="Whitman W.B."/>
            <person name="Woyke T."/>
            <person name="Klenk H.P."/>
            <person name="Zhou Y."/>
            <person name="Lilburn T.G."/>
            <person name="Beck B.J."/>
            <person name="De Vos P."/>
            <person name="Vandamme P."/>
            <person name="Eisen J.A."/>
            <person name="Garrity G."/>
            <person name="Hugenholtz P."/>
            <person name="Kyrpides N.C."/>
        </authorList>
    </citation>
    <scope>NUCLEOTIDE SEQUENCE [LARGE SCALE GENOMIC DNA]</scope>
    <source>
        <strain evidence="1 2">VKM Ac-2596</strain>
    </source>
</reference>
<name>A0ACD2XG91_9MICO</name>
<keyword evidence="2" id="KW-1185">Reference proteome</keyword>
<gene>
    <name evidence="1" type="ORF">EV639_1169</name>
</gene>
<proteinExistence type="predicted"/>
<evidence type="ECO:0000313" key="1">
    <source>
        <dbReference type="EMBL" id="TCO32954.1"/>
    </source>
</evidence>
<dbReference type="EMBL" id="SLWP01000016">
    <property type="protein sequence ID" value="TCO32954.1"/>
    <property type="molecule type" value="Genomic_DNA"/>
</dbReference>
<organism evidence="1 2">
    <name type="scientific">Rathayibacter tanaceti</name>
    <dbReference type="NCBI Taxonomy" id="1671680"/>
    <lineage>
        <taxon>Bacteria</taxon>
        <taxon>Bacillati</taxon>
        <taxon>Actinomycetota</taxon>
        <taxon>Actinomycetes</taxon>
        <taxon>Micrococcales</taxon>
        <taxon>Microbacteriaceae</taxon>
        <taxon>Rathayibacter</taxon>
    </lineage>
</organism>
<evidence type="ECO:0000313" key="2">
    <source>
        <dbReference type="Proteomes" id="UP000295366"/>
    </source>
</evidence>